<organism evidence="1">
    <name type="scientific">uncultured Caudovirales phage</name>
    <dbReference type="NCBI Taxonomy" id="2100421"/>
    <lineage>
        <taxon>Viruses</taxon>
        <taxon>Duplodnaviria</taxon>
        <taxon>Heunggongvirae</taxon>
        <taxon>Uroviricota</taxon>
        <taxon>Caudoviricetes</taxon>
        <taxon>Peduoviridae</taxon>
        <taxon>Maltschvirus</taxon>
        <taxon>Maltschvirus maltsch</taxon>
    </lineage>
</organism>
<accession>A0A6J5MJ64</accession>
<protein>
    <submittedName>
        <fullName evidence="1">Uncharacterized protein</fullName>
    </submittedName>
</protein>
<name>A0A6J5MJ64_9CAUD</name>
<dbReference type="EMBL" id="LR796418">
    <property type="protein sequence ID" value="CAB4143649.1"/>
    <property type="molecule type" value="Genomic_DNA"/>
</dbReference>
<reference evidence="1" key="1">
    <citation type="submission" date="2020-04" db="EMBL/GenBank/DDBJ databases">
        <authorList>
            <person name="Chiriac C."/>
            <person name="Salcher M."/>
            <person name="Ghai R."/>
            <person name="Kavagutti S V."/>
        </authorList>
    </citation>
    <scope>NUCLEOTIDE SEQUENCE</scope>
</reference>
<evidence type="ECO:0000313" key="2">
    <source>
        <dbReference type="EMBL" id="CAB4162953.1"/>
    </source>
</evidence>
<sequence>MLIAISACGYDGKYRYPCQDPENWGKSECNPPICEVDGACTETLLGWDPSETSVETVPVEETVVP</sequence>
<dbReference type="EMBL" id="LR796737">
    <property type="protein sequence ID" value="CAB4162953.1"/>
    <property type="molecule type" value="Genomic_DNA"/>
</dbReference>
<evidence type="ECO:0000313" key="1">
    <source>
        <dbReference type="EMBL" id="CAB4143649.1"/>
    </source>
</evidence>
<proteinExistence type="predicted"/>
<gene>
    <name evidence="1" type="ORF">UFOVP436_199</name>
    <name evidence="2" type="ORF">UFOVP784_199</name>
</gene>